<feature type="domain" description="Response regulatory" evidence="10">
    <location>
        <begin position="4"/>
        <end position="121"/>
    </location>
</feature>
<dbReference type="InterPro" id="IPR051552">
    <property type="entry name" value="HptR"/>
</dbReference>
<protein>
    <submittedName>
        <fullName evidence="11">Response regulator</fullName>
    </submittedName>
</protein>
<proteinExistence type="predicted"/>
<dbReference type="Pfam" id="PF12833">
    <property type="entry name" value="HTH_18"/>
    <property type="match status" value="1"/>
</dbReference>
<evidence type="ECO:0000256" key="8">
    <source>
        <dbReference type="PROSITE-ProRule" id="PRU00169"/>
    </source>
</evidence>
<evidence type="ECO:0000256" key="5">
    <source>
        <dbReference type="ARBA" id="ARBA00023015"/>
    </source>
</evidence>
<feature type="modified residue" description="4-aspartylphosphate" evidence="8">
    <location>
        <position position="56"/>
    </location>
</feature>
<accession>A0A5C1QNK2</accession>
<dbReference type="InterPro" id="IPR018060">
    <property type="entry name" value="HTH_AraC"/>
</dbReference>
<dbReference type="InterPro" id="IPR009057">
    <property type="entry name" value="Homeodomain-like_sf"/>
</dbReference>
<evidence type="ECO:0000313" key="12">
    <source>
        <dbReference type="Proteomes" id="UP000324209"/>
    </source>
</evidence>
<dbReference type="Gene3D" id="1.10.10.60">
    <property type="entry name" value="Homeodomain-like"/>
    <property type="match status" value="2"/>
</dbReference>
<dbReference type="PROSITE" id="PS00041">
    <property type="entry name" value="HTH_ARAC_FAMILY_1"/>
    <property type="match status" value="1"/>
</dbReference>
<dbReference type="AlphaFoldDB" id="A0A5C1QNK2"/>
<dbReference type="CDD" id="cd17536">
    <property type="entry name" value="REC_YesN-like"/>
    <property type="match status" value="1"/>
</dbReference>
<reference evidence="11 12" key="1">
    <citation type="submission" date="2019-02" db="EMBL/GenBank/DDBJ databases">
        <title>Complete Genome Sequence and Methylome Analysis of free living Spirochaetas.</title>
        <authorList>
            <person name="Fomenkov A."/>
            <person name="Dubinina G."/>
            <person name="Leshcheva N."/>
            <person name="Mikheeva N."/>
            <person name="Grabovich M."/>
            <person name="Vincze T."/>
            <person name="Roberts R.J."/>
        </authorList>
    </citation>
    <scope>NUCLEOTIDE SEQUENCE [LARGE SCALE GENOMIC DNA]</scope>
    <source>
        <strain evidence="11 12">K2</strain>
    </source>
</reference>
<dbReference type="InterPro" id="IPR020449">
    <property type="entry name" value="Tscrpt_reg_AraC-type_HTH"/>
</dbReference>
<dbReference type="GO" id="GO:0043565">
    <property type="term" value="F:sequence-specific DNA binding"/>
    <property type="evidence" value="ECO:0007669"/>
    <property type="project" value="InterPro"/>
</dbReference>
<evidence type="ECO:0000256" key="4">
    <source>
        <dbReference type="ARBA" id="ARBA00023012"/>
    </source>
</evidence>
<evidence type="ECO:0000256" key="1">
    <source>
        <dbReference type="ARBA" id="ARBA00004496"/>
    </source>
</evidence>
<dbReference type="KEGG" id="ock:EXM22_09090"/>
<name>A0A5C1QNK2_9SPIO</name>
<dbReference type="PROSITE" id="PS50110">
    <property type="entry name" value="RESPONSE_REGULATORY"/>
    <property type="match status" value="1"/>
</dbReference>
<dbReference type="SUPFAM" id="SSF46689">
    <property type="entry name" value="Homeodomain-like"/>
    <property type="match status" value="2"/>
</dbReference>
<dbReference type="InterPro" id="IPR018062">
    <property type="entry name" value="HTH_AraC-typ_CS"/>
</dbReference>
<keyword evidence="6" id="KW-0238">DNA-binding</keyword>
<keyword evidence="5" id="KW-0805">Transcription regulation</keyword>
<feature type="domain" description="HTH araC/xylS-type" evidence="9">
    <location>
        <begin position="403"/>
        <end position="502"/>
    </location>
</feature>
<dbReference type="Pfam" id="PF00072">
    <property type="entry name" value="Response_reg"/>
    <property type="match status" value="1"/>
</dbReference>
<comment type="subcellular location">
    <subcellularLocation>
        <location evidence="1">Cytoplasm</location>
    </subcellularLocation>
</comment>
<dbReference type="GO" id="GO:0005737">
    <property type="term" value="C:cytoplasm"/>
    <property type="evidence" value="ECO:0007669"/>
    <property type="project" value="UniProtKB-SubCell"/>
</dbReference>
<evidence type="ECO:0000256" key="3">
    <source>
        <dbReference type="ARBA" id="ARBA00022553"/>
    </source>
</evidence>
<evidence type="ECO:0000259" key="9">
    <source>
        <dbReference type="PROSITE" id="PS01124"/>
    </source>
</evidence>
<dbReference type="PANTHER" id="PTHR42713">
    <property type="entry name" value="HISTIDINE KINASE-RELATED"/>
    <property type="match status" value="1"/>
</dbReference>
<evidence type="ECO:0000313" key="11">
    <source>
        <dbReference type="EMBL" id="QEN08134.1"/>
    </source>
</evidence>
<keyword evidence="2" id="KW-0963">Cytoplasm</keyword>
<dbReference type="SUPFAM" id="SSF52172">
    <property type="entry name" value="CheY-like"/>
    <property type="match status" value="1"/>
</dbReference>
<dbReference type="SMART" id="SM00448">
    <property type="entry name" value="REC"/>
    <property type="match status" value="1"/>
</dbReference>
<dbReference type="EMBL" id="CP036150">
    <property type="protein sequence ID" value="QEN08134.1"/>
    <property type="molecule type" value="Genomic_DNA"/>
</dbReference>
<dbReference type="SMART" id="SM00342">
    <property type="entry name" value="HTH_ARAC"/>
    <property type="match status" value="1"/>
</dbReference>
<evidence type="ECO:0000256" key="6">
    <source>
        <dbReference type="ARBA" id="ARBA00023125"/>
    </source>
</evidence>
<gene>
    <name evidence="11" type="ORF">EXM22_09090</name>
</gene>
<dbReference type="Gene3D" id="3.40.50.2300">
    <property type="match status" value="1"/>
</dbReference>
<sequence>MIFSVLIVEDEPAAMRHLKMIVEKRCPGFSVTNTAENGLEALEILQSHHPDLLITDIRMPHCDGLQLTQKVKQLYPDIQTIILSGYQEFEYARKAIQYEVVEYLLKPINIQAFEALLAGIHIRLSQKSYWKTHKNIQHILSSKIIENSIKTDKSSYRMAVVRINGLHPKFHKKVCYNPSESIRSLLMNPLPENEKMNLYLFTGRDNNEYYILCPVDEIHYSRFRTIIEEFSLNIPACQYYTAALSLDFSITKITDVLDVLYSLLREKTLLGISQILYDQGREKLQRNYVELGSVFLRNTEFLVKKKALNQLRDPLKNWLHECRSNKVSLLQIEMEFSLFLNHLLGFCSDKNRLRIETGIMMDKVSQDVGDYDTLLNNFMSIILHIQEDTRKAPPVMGCRESFQMITEYVEQHMAEDLSIPLLCEEFCISQSYLNKLFHRYEKMSVIEYIRMRRVTISIELMKKSPHIPIKEISRIVGYEDSSYFSRVFKCQTGFSPRQYLAQKD</sequence>
<keyword evidence="3 8" id="KW-0597">Phosphoprotein</keyword>
<dbReference type="InterPro" id="IPR001789">
    <property type="entry name" value="Sig_transdc_resp-reg_receiver"/>
</dbReference>
<dbReference type="PROSITE" id="PS01124">
    <property type="entry name" value="HTH_ARAC_FAMILY_2"/>
    <property type="match status" value="1"/>
</dbReference>
<dbReference type="OrthoDB" id="327083at2"/>
<organism evidence="11 12">
    <name type="scientific">Oceanispirochaeta crateris</name>
    <dbReference type="NCBI Taxonomy" id="2518645"/>
    <lineage>
        <taxon>Bacteria</taxon>
        <taxon>Pseudomonadati</taxon>
        <taxon>Spirochaetota</taxon>
        <taxon>Spirochaetia</taxon>
        <taxon>Spirochaetales</taxon>
        <taxon>Spirochaetaceae</taxon>
        <taxon>Oceanispirochaeta</taxon>
    </lineage>
</organism>
<dbReference type="PANTHER" id="PTHR42713:SF3">
    <property type="entry name" value="TRANSCRIPTIONAL REGULATORY PROTEIN HPTR"/>
    <property type="match status" value="1"/>
</dbReference>
<evidence type="ECO:0000256" key="2">
    <source>
        <dbReference type="ARBA" id="ARBA00022490"/>
    </source>
</evidence>
<keyword evidence="12" id="KW-1185">Reference proteome</keyword>
<dbReference type="Proteomes" id="UP000324209">
    <property type="component" value="Chromosome"/>
</dbReference>
<dbReference type="RefSeq" id="WP_149486214.1">
    <property type="nucleotide sequence ID" value="NZ_CP036150.1"/>
</dbReference>
<evidence type="ECO:0000259" key="10">
    <source>
        <dbReference type="PROSITE" id="PS50110"/>
    </source>
</evidence>
<evidence type="ECO:0000256" key="7">
    <source>
        <dbReference type="ARBA" id="ARBA00023163"/>
    </source>
</evidence>
<dbReference type="GO" id="GO:0003700">
    <property type="term" value="F:DNA-binding transcription factor activity"/>
    <property type="evidence" value="ECO:0007669"/>
    <property type="project" value="InterPro"/>
</dbReference>
<dbReference type="GO" id="GO:0000160">
    <property type="term" value="P:phosphorelay signal transduction system"/>
    <property type="evidence" value="ECO:0007669"/>
    <property type="project" value="UniProtKB-KW"/>
</dbReference>
<keyword evidence="7" id="KW-0804">Transcription</keyword>
<keyword evidence="4" id="KW-0902">Two-component regulatory system</keyword>
<dbReference type="InterPro" id="IPR011006">
    <property type="entry name" value="CheY-like_superfamily"/>
</dbReference>
<dbReference type="PRINTS" id="PR00032">
    <property type="entry name" value="HTHARAC"/>
</dbReference>